<accession>A0A195CQQ2</accession>
<dbReference type="AlphaFoldDB" id="A0A195CQQ2"/>
<evidence type="ECO:0000256" key="8">
    <source>
        <dbReference type="RuleBase" id="RU000682"/>
    </source>
</evidence>
<evidence type="ECO:0000256" key="7">
    <source>
        <dbReference type="PROSITE-ProRule" id="PRU00108"/>
    </source>
</evidence>
<dbReference type="InterPro" id="IPR050296">
    <property type="entry name" value="Antp_homeobox"/>
</dbReference>
<dbReference type="InterPro" id="IPR009057">
    <property type="entry name" value="Homeodomain-like_sf"/>
</dbReference>
<dbReference type="InterPro" id="IPR017970">
    <property type="entry name" value="Homeobox_CS"/>
</dbReference>
<dbReference type="PROSITE" id="PS00027">
    <property type="entry name" value="HOMEOBOX_1"/>
    <property type="match status" value="1"/>
</dbReference>
<gene>
    <name evidence="11" type="ORF">ALC62_06390</name>
</gene>
<dbReference type="GO" id="GO:0000981">
    <property type="term" value="F:DNA-binding transcription factor activity, RNA polymerase II-specific"/>
    <property type="evidence" value="ECO:0007669"/>
    <property type="project" value="InterPro"/>
</dbReference>
<feature type="region of interest" description="Disordered" evidence="9">
    <location>
        <begin position="170"/>
        <end position="199"/>
    </location>
</feature>
<keyword evidence="4 7" id="KW-0238">DNA-binding</keyword>
<feature type="domain" description="Homeobox" evidence="10">
    <location>
        <begin position="221"/>
        <end position="281"/>
    </location>
</feature>
<name>A0A195CQQ2_9HYME</name>
<organism evidence="11 12">
    <name type="scientific">Cyphomyrmex costatus</name>
    <dbReference type="NCBI Taxonomy" id="456900"/>
    <lineage>
        <taxon>Eukaryota</taxon>
        <taxon>Metazoa</taxon>
        <taxon>Ecdysozoa</taxon>
        <taxon>Arthropoda</taxon>
        <taxon>Hexapoda</taxon>
        <taxon>Insecta</taxon>
        <taxon>Pterygota</taxon>
        <taxon>Neoptera</taxon>
        <taxon>Endopterygota</taxon>
        <taxon>Hymenoptera</taxon>
        <taxon>Apocrita</taxon>
        <taxon>Aculeata</taxon>
        <taxon>Formicoidea</taxon>
        <taxon>Formicidae</taxon>
        <taxon>Myrmicinae</taxon>
        <taxon>Cyphomyrmex</taxon>
    </lineage>
</organism>
<dbReference type="SUPFAM" id="SSF46689">
    <property type="entry name" value="Homeodomain-like"/>
    <property type="match status" value="1"/>
</dbReference>
<keyword evidence="5 7" id="KW-0371">Homeobox</keyword>
<dbReference type="GO" id="GO:0009952">
    <property type="term" value="P:anterior/posterior pattern specification"/>
    <property type="evidence" value="ECO:0007669"/>
    <property type="project" value="TreeGrafter"/>
</dbReference>
<dbReference type="STRING" id="456900.A0A195CQQ2"/>
<dbReference type="Pfam" id="PF00046">
    <property type="entry name" value="Homeodomain"/>
    <property type="match status" value="1"/>
</dbReference>
<evidence type="ECO:0000256" key="3">
    <source>
        <dbReference type="ARBA" id="ARBA00022473"/>
    </source>
</evidence>
<dbReference type="CDD" id="cd00086">
    <property type="entry name" value="homeodomain"/>
    <property type="match status" value="1"/>
</dbReference>
<comment type="similarity">
    <text evidence="2">Belongs to the Antp homeobox family.</text>
</comment>
<evidence type="ECO:0000313" key="12">
    <source>
        <dbReference type="Proteomes" id="UP000078542"/>
    </source>
</evidence>
<dbReference type="PANTHER" id="PTHR45659:SF4">
    <property type="entry name" value="HOMEOBOX PROTEIN ABDOMINAL-A"/>
    <property type="match status" value="1"/>
</dbReference>
<evidence type="ECO:0000256" key="9">
    <source>
        <dbReference type="SAM" id="MobiDB-lite"/>
    </source>
</evidence>
<dbReference type="PRINTS" id="PR00024">
    <property type="entry name" value="HOMEOBOX"/>
</dbReference>
<sequence length="354" mass="41560">MNLNNGRYYCPINIPSHQPYYQQALMQGNGPERHVLSHTSLLRDTLVHGKKTVTQNYAYSYTNVDGMISSYQITPNNQMVPYNSCQVSSAKYPSSEISPTECEEFLNNIEGKSQQQEYNKCEKSYPEHNYVQSHNYTLCTPGPSTISMQYEQDKSKQQLINVQQGLQIDSYNRNNNNNNIRQRNKNIRTSNHNRQRSPYSNEVANYPWMFRRTNAHQENGTEQKRTRQTYSRSQIFELEKEYRLHKYLAKKQRLILAKYICLTERQVKIWFQNRRMKEKKSPNTSVNIAVSTSSESTVSSESSTQMIIHENQGLNPTQQTQLQSSQPFYNEGHQNYFHNQNIFSTNHYLNNAHY</sequence>
<dbReference type="GO" id="GO:0000978">
    <property type="term" value="F:RNA polymerase II cis-regulatory region sequence-specific DNA binding"/>
    <property type="evidence" value="ECO:0007669"/>
    <property type="project" value="TreeGrafter"/>
</dbReference>
<proteinExistence type="inferred from homology"/>
<dbReference type="EMBL" id="KQ977440">
    <property type="protein sequence ID" value="KYN02812.1"/>
    <property type="molecule type" value="Genomic_DNA"/>
</dbReference>
<keyword evidence="12" id="KW-1185">Reference proteome</keyword>
<protein>
    <submittedName>
        <fullName evidence="11">Homeobox protein Hox-C6</fullName>
    </submittedName>
</protein>
<evidence type="ECO:0000256" key="6">
    <source>
        <dbReference type="ARBA" id="ARBA00023242"/>
    </source>
</evidence>
<feature type="DNA-binding region" description="Homeobox" evidence="7">
    <location>
        <begin position="223"/>
        <end position="282"/>
    </location>
</feature>
<feature type="compositionally biased region" description="Low complexity" evidence="9">
    <location>
        <begin position="172"/>
        <end position="181"/>
    </location>
</feature>
<reference evidence="11 12" key="1">
    <citation type="submission" date="2016-03" db="EMBL/GenBank/DDBJ databases">
        <title>Cyphomyrmex costatus WGS genome.</title>
        <authorList>
            <person name="Nygaard S."/>
            <person name="Hu H."/>
            <person name="Boomsma J."/>
            <person name="Zhang G."/>
        </authorList>
    </citation>
    <scope>NUCLEOTIDE SEQUENCE [LARGE SCALE GENOMIC DNA]</scope>
    <source>
        <strain evidence="11">MS0001</strain>
        <tissue evidence="11">Whole body</tissue>
    </source>
</reference>
<dbReference type="GO" id="GO:0005634">
    <property type="term" value="C:nucleus"/>
    <property type="evidence" value="ECO:0007669"/>
    <property type="project" value="UniProtKB-SubCell"/>
</dbReference>
<keyword evidence="3" id="KW-0217">Developmental protein</keyword>
<dbReference type="InterPro" id="IPR020479">
    <property type="entry name" value="HD_metazoa"/>
</dbReference>
<evidence type="ECO:0000256" key="1">
    <source>
        <dbReference type="ARBA" id="ARBA00004123"/>
    </source>
</evidence>
<dbReference type="SMART" id="SM00389">
    <property type="entry name" value="HOX"/>
    <property type="match status" value="1"/>
</dbReference>
<feature type="compositionally biased region" description="Basic residues" evidence="9">
    <location>
        <begin position="182"/>
        <end position="195"/>
    </location>
</feature>
<dbReference type="PROSITE" id="PS50071">
    <property type="entry name" value="HOMEOBOX_2"/>
    <property type="match status" value="1"/>
</dbReference>
<evidence type="ECO:0000256" key="4">
    <source>
        <dbReference type="ARBA" id="ARBA00023125"/>
    </source>
</evidence>
<dbReference type="Gene3D" id="1.10.10.60">
    <property type="entry name" value="Homeodomain-like"/>
    <property type="match status" value="1"/>
</dbReference>
<evidence type="ECO:0000259" key="10">
    <source>
        <dbReference type="PROSITE" id="PS50071"/>
    </source>
</evidence>
<evidence type="ECO:0000256" key="2">
    <source>
        <dbReference type="ARBA" id="ARBA00009107"/>
    </source>
</evidence>
<dbReference type="InterPro" id="IPR001356">
    <property type="entry name" value="HD"/>
</dbReference>
<keyword evidence="6 7" id="KW-0539">Nucleus</keyword>
<comment type="subcellular location">
    <subcellularLocation>
        <location evidence="1 7 8">Nucleus</location>
    </subcellularLocation>
</comment>
<evidence type="ECO:0000256" key="5">
    <source>
        <dbReference type="ARBA" id="ARBA00023155"/>
    </source>
</evidence>
<evidence type="ECO:0000313" key="11">
    <source>
        <dbReference type="EMBL" id="KYN02812.1"/>
    </source>
</evidence>
<dbReference type="PANTHER" id="PTHR45659">
    <property type="entry name" value="HOMEOBOX PROTEIN HOX"/>
    <property type="match status" value="1"/>
</dbReference>
<dbReference type="Proteomes" id="UP000078542">
    <property type="component" value="Unassembled WGS sequence"/>
</dbReference>